<keyword evidence="1" id="KW-0812">Transmembrane</keyword>
<feature type="domain" description="DUF4234" evidence="2">
    <location>
        <begin position="4"/>
        <end position="63"/>
    </location>
</feature>
<feature type="transmembrane region" description="Helical" evidence="1">
    <location>
        <begin position="7"/>
        <end position="26"/>
    </location>
</feature>
<keyword evidence="1" id="KW-1133">Transmembrane helix</keyword>
<dbReference type="Pfam" id="PF14018">
    <property type="entry name" value="DUF4234"/>
    <property type="match status" value="1"/>
</dbReference>
<gene>
    <name evidence="3" type="ORF">FB466_0196</name>
</gene>
<evidence type="ECO:0000313" key="3">
    <source>
        <dbReference type="EMBL" id="TQM65394.1"/>
    </source>
</evidence>
<protein>
    <submittedName>
        <fullName evidence="3">Uncharacterized protein DUF4234</fullName>
    </submittedName>
</protein>
<dbReference type="OrthoDB" id="4945834at2"/>
<feature type="transmembrane region" description="Helical" evidence="1">
    <location>
        <begin position="77"/>
        <end position="95"/>
    </location>
</feature>
<proteinExistence type="predicted"/>
<name>A0A543I475_9MICO</name>
<feature type="transmembrane region" description="Helical" evidence="1">
    <location>
        <begin position="46"/>
        <end position="65"/>
    </location>
</feature>
<accession>A0A543I475</accession>
<dbReference type="Proteomes" id="UP000318331">
    <property type="component" value="Unassembled WGS sequence"/>
</dbReference>
<dbReference type="InterPro" id="IPR025328">
    <property type="entry name" value="DUF4234"/>
</dbReference>
<dbReference type="AlphaFoldDB" id="A0A543I475"/>
<evidence type="ECO:0000313" key="4">
    <source>
        <dbReference type="Proteomes" id="UP000318331"/>
    </source>
</evidence>
<dbReference type="RefSeq" id="WP_141915127.1">
    <property type="nucleotide sequence ID" value="NZ_BAAAYS010000013.1"/>
</dbReference>
<dbReference type="EMBL" id="VFPN01000001">
    <property type="protein sequence ID" value="TQM65394.1"/>
    <property type="molecule type" value="Genomic_DNA"/>
</dbReference>
<evidence type="ECO:0000256" key="1">
    <source>
        <dbReference type="SAM" id="Phobius"/>
    </source>
</evidence>
<evidence type="ECO:0000259" key="2">
    <source>
        <dbReference type="Pfam" id="PF14018"/>
    </source>
</evidence>
<comment type="caution">
    <text evidence="3">The sequence shown here is derived from an EMBL/GenBank/DDBJ whole genome shotgun (WGS) entry which is preliminary data.</text>
</comment>
<reference evidence="3 4" key="1">
    <citation type="submission" date="2019-06" db="EMBL/GenBank/DDBJ databases">
        <title>Sequencing the genomes of 1000 actinobacteria strains.</title>
        <authorList>
            <person name="Klenk H.-P."/>
        </authorList>
    </citation>
    <scope>NUCLEOTIDE SEQUENCE [LARGE SCALE GENOMIC DNA]</scope>
    <source>
        <strain evidence="3 4">DSM 18031</strain>
    </source>
</reference>
<sequence length="106" mass="12120">MKRRSPAAPLLLPLITFGIYTLVWFVKTKNEMNEANASNPEVRIPTAWLFIVPFVNIWWMWRYAVGVETFTNRRISTVGAFLLMFLLGVIGDAIVQSKFNATIDGR</sequence>
<keyword evidence="1" id="KW-0472">Membrane</keyword>
<keyword evidence="4" id="KW-1185">Reference proteome</keyword>
<organism evidence="3 4">
    <name type="scientific">Klugiella xanthotipulae</name>
    <dbReference type="NCBI Taxonomy" id="244735"/>
    <lineage>
        <taxon>Bacteria</taxon>
        <taxon>Bacillati</taxon>
        <taxon>Actinomycetota</taxon>
        <taxon>Actinomycetes</taxon>
        <taxon>Micrococcales</taxon>
        <taxon>Microbacteriaceae</taxon>
        <taxon>Klugiella</taxon>
    </lineage>
</organism>